<evidence type="ECO:0000313" key="6">
    <source>
        <dbReference type="EMBL" id="KJL34637.1"/>
    </source>
</evidence>
<feature type="domain" description="Carbohydrate kinase PfkB" evidence="5">
    <location>
        <begin position="26"/>
        <end position="311"/>
    </location>
</feature>
<name>A0A0F0LN33_9MICO</name>
<dbReference type="STRING" id="582680.RS86_00689"/>
<dbReference type="AlphaFoldDB" id="A0A0F0LN33"/>
<dbReference type="PANTHER" id="PTHR43320">
    <property type="entry name" value="SUGAR KINASE"/>
    <property type="match status" value="1"/>
</dbReference>
<dbReference type="GO" id="GO:0008673">
    <property type="term" value="F:2-dehydro-3-deoxygluconokinase activity"/>
    <property type="evidence" value="ECO:0007669"/>
    <property type="project" value="UniProtKB-EC"/>
</dbReference>
<accession>A0A0F0LN33</accession>
<evidence type="ECO:0000256" key="3">
    <source>
        <dbReference type="ARBA" id="ARBA00022777"/>
    </source>
</evidence>
<organism evidence="6 7">
    <name type="scientific">Microbacterium azadirachtae</name>
    <dbReference type="NCBI Taxonomy" id="582680"/>
    <lineage>
        <taxon>Bacteria</taxon>
        <taxon>Bacillati</taxon>
        <taxon>Actinomycetota</taxon>
        <taxon>Actinomycetes</taxon>
        <taxon>Micrococcales</taxon>
        <taxon>Microbacteriaceae</taxon>
        <taxon>Microbacterium</taxon>
    </lineage>
</organism>
<evidence type="ECO:0000256" key="1">
    <source>
        <dbReference type="ARBA" id="ARBA00010688"/>
    </source>
</evidence>
<protein>
    <submittedName>
        <fullName evidence="6">2-dehydro-3-deoxygluconokinase</fullName>
        <ecNumber evidence="6">2.7.1.45</ecNumber>
    </submittedName>
</protein>
<dbReference type="InterPro" id="IPR029056">
    <property type="entry name" value="Ribokinase-like"/>
</dbReference>
<dbReference type="InterPro" id="IPR011611">
    <property type="entry name" value="PfkB_dom"/>
</dbReference>
<reference evidence="6 7" key="1">
    <citation type="submission" date="2015-02" db="EMBL/GenBank/DDBJ databases">
        <title>Draft genome sequences of ten Microbacterium spp. with emphasis on heavy metal contaminated environments.</title>
        <authorList>
            <person name="Corretto E."/>
        </authorList>
    </citation>
    <scope>NUCLEOTIDE SEQUENCE [LARGE SCALE GENOMIC DNA]</scope>
    <source>
        <strain evidence="6 7">ARN176</strain>
    </source>
</reference>
<comment type="caution">
    <text evidence="6">The sequence shown here is derived from an EMBL/GenBank/DDBJ whole genome shotgun (WGS) entry which is preliminary data.</text>
</comment>
<evidence type="ECO:0000259" key="5">
    <source>
        <dbReference type="Pfam" id="PF00294"/>
    </source>
</evidence>
<comment type="similarity">
    <text evidence="1">Belongs to the carbohydrate kinase PfkB family.</text>
</comment>
<sequence>MQRVLRQWRPVGENAGMATADVPALIAIGETMAMVTPSRAESLLDAESIRLRVGGAESNVAGHVAALGGAAAWVSALGDDVLGRRVRREIESQGIDTRWVSFDETAPTGVFFKDPGRGVSYYRAGSAASRMTPASIALIPIEQSAIVHVSGITPALSDDCAAMIDAVFDRVAASSALLSFDVNHRQGLWPVADAAPILRDLANRADIVFVGRDEAETLWGCRTAEDVRAHLPAPARLIVKDGDVGATEFSADGPIFVPAIPTEVVEPVGAGDAFAGGYLAGLLRGWTVQECLRSGHERAHLVLQSTSDSAPPAAAGGAHPPLADVAR</sequence>
<feature type="compositionally biased region" description="Low complexity" evidence="4">
    <location>
        <begin position="310"/>
        <end position="327"/>
    </location>
</feature>
<gene>
    <name evidence="6" type="primary">kdgK_2</name>
    <name evidence="6" type="ORF">RS86_00689</name>
</gene>
<dbReference type="PANTHER" id="PTHR43320:SF2">
    <property type="entry name" value="2-DEHYDRO-3-DEOXYGLUCONOKINASE_2-DEHYDRO-3-DEOXYGALACTONOKINASE"/>
    <property type="match status" value="1"/>
</dbReference>
<dbReference type="SUPFAM" id="SSF53613">
    <property type="entry name" value="Ribokinase-like"/>
    <property type="match status" value="1"/>
</dbReference>
<keyword evidence="7" id="KW-1185">Reference proteome</keyword>
<dbReference type="PATRIC" id="fig|582680.6.peg.710"/>
<dbReference type="CDD" id="cd01166">
    <property type="entry name" value="KdgK"/>
    <property type="match status" value="1"/>
</dbReference>
<keyword evidence="2 6" id="KW-0808">Transferase</keyword>
<dbReference type="Pfam" id="PF00294">
    <property type="entry name" value="PfkB"/>
    <property type="match status" value="1"/>
</dbReference>
<keyword evidence="3 6" id="KW-0418">Kinase</keyword>
<dbReference type="Proteomes" id="UP000033740">
    <property type="component" value="Unassembled WGS sequence"/>
</dbReference>
<evidence type="ECO:0000313" key="7">
    <source>
        <dbReference type="Proteomes" id="UP000033740"/>
    </source>
</evidence>
<dbReference type="Gene3D" id="3.40.1190.20">
    <property type="match status" value="1"/>
</dbReference>
<proteinExistence type="inferred from homology"/>
<evidence type="ECO:0000256" key="4">
    <source>
        <dbReference type="SAM" id="MobiDB-lite"/>
    </source>
</evidence>
<feature type="region of interest" description="Disordered" evidence="4">
    <location>
        <begin position="305"/>
        <end position="327"/>
    </location>
</feature>
<dbReference type="InterPro" id="IPR052700">
    <property type="entry name" value="Carb_kinase_PfkB-like"/>
</dbReference>
<dbReference type="EMBL" id="JYIX01000026">
    <property type="protein sequence ID" value="KJL34637.1"/>
    <property type="molecule type" value="Genomic_DNA"/>
</dbReference>
<evidence type="ECO:0000256" key="2">
    <source>
        <dbReference type="ARBA" id="ARBA00022679"/>
    </source>
</evidence>
<dbReference type="EC" id="2.7.1.45" evidence="6"/>